<proteinExistence type="predicted"/>
<keyword evidence="2" id="KW-1185">Reference proteome</keyword>
<dbReference type="Proteomes" id="UP001501532">
    <property type="component" value="Unassembled WGS sequence"/>
</dbReference>
<organism evidence="1 2">
    <name type="scientific">Streptomyces glomeratus</name>
    <dbReference type="NCBI Taxonomy" id="284452"/>
    <lineage>
        <taxon>Bacteria</taxon>
        <taxon>Bacillati</taxon>
        <taxon>Actinomycetota</taxon>
        <taxon>Actinomycetes</taxon>
        <taxon>Kitasatosporales</taxon>
        <taxon>Streptomycetaceae</taxon>
        <taxon>Streptomyces</taxon>
    </lineage>
</organism>
<reference evidence="2" key="1">
    <citation type="journal article" date="2019" name="Int. J. Syst. Evol. Microbiol.">
        <title>The Global Catalogue of Microorganisms (GCM) 10K type strain sequencing project: providing services to taxonomists for standard genome sequencing and annotation.</title>
        <authorList>
            <consortium name="The Broad Institute Genomics Platform"/>
            <consortium name="The Broad Institute Genome Sequencing Center for Infectious Disease"/>
            <person name="Wu L."/>
            <person name="Ma J."/>
        </authorList>
    </citation>
    <scope>NUCLEOTIDE SEQUENCE [LARGE SCALE GENOMIC DNA]</scope>
    <source>
        <strain evidence="2">JCM 9091</strain>
    </source>
</reference>
<evidence type="ECO:0000313" key="1">
    <source>
        <dbReference type="EMBL" id="GAA3056096.1"/>
    </source>
</evidence>
<sequence length="128" mass="13440">MAAVEGGAGHGDDTEGVLVARLAMDGQSAITNTRAVTWEWTSPSVGVRSTPFPDGVRRTLWERTTDGGGLPVCPGAMGQIEGEECPALRRKVPEIRFRSVGPLIEYAAGVVEDVLGGSLSFPTHPGHT</sequence>
<dbReference type="EMBL" id="BAAAUF010000044">
    <property type="protein sequence ID" value="GAA3056096.1"/>
    <property type="molecule type" value="Genomic_DNA"/>
</dbReference>
<gene>
    <name evidence="1" type="ORF">GCM10010448_44380</name>
</gene>
<accession>A0ABP6LQL3</accession>
<evidence type="ECO:0000313" key="2">
    <source>
        <dbReference type="Proteomes" id="UP001501532"/>
    </source>
</evidence>
<protein>
    <submittedName>
        <fullName evidence="1">Uncharacterized protein</fullName>
    </submittedName>
</protein>
<name>A0ABP6LQL3_9ACTN</name>
<comment type="caution">
    <text evidence="1">The sequence shown here is derived from an EMBL/GenBank/DDBJ whole genome shotgun (WGS) entry which is preliminary data.</text>
</comment>